<keyword evidence="4" id="KW-0479">Metal-binding</keyword>
<dbReference type="Gene3D" id="3.40.50.300">
    <property type="entry name" value="P-loop containing nucleotide triphosphate hydrolases"/>
    <property type="match status" value="1"/>
</dbReference>
<dbReference type="InterPro" id="IPR030393">
    <property type="entry name" value="G_ENGB_dom"/>
</dbReference>
<keyword evidence="3 10" id="KW-0132">Cell division</keyword>
<dbReference type="AlphaFoldDB" id="A0A368HF32"/>
<dbReference type="EMBL" id="PSYR01000002">
    <property type="protein sequence ID" value="RCN57056.1"/>
    <property type="molecule type" value="Genomic_DNA"/>
</dbReference>
<evidence type="ECO:0000256" key="4">
    <source>
        <dbReference type="ARBA" id="ARBA00022723"/>
    </source>
</evidence>
<accession>A0A368HF32</accession>
<dbReference type="PANTHER" id="PTHR11649">
    <property type="entry name" value="MSS1/TRME-RELATED GTP-BINDING PROTEIN"/>
    <property type="match status" value="1"/>
</dbReference>
<evidence type="ECO:0000256" key="8">
    <source>
        <dbReference type="ARBA" id="ARBA00023210"/>
    </source>
</evidence>
<dbReference type="GO" id="GO:0046872">
    <property type="term" value="F:metal ion binding"/>
    <property type="evidence" value="ECO:0007669"/>
    <property type="project" value="UniProtKB-KW"/>
</dbReference>
<keyword evidence="7 10" id="KW-0342">GTP-binding</keyword>
<dbReference type="InterPro" id="IPR027417">
    <property type="entry name" value="P-loop_NTPase"/>
</dbReference>
<dbReference type="OrthoDB" id="9804921at2"/>
<dbReference type="RefSeq" id="WP_114283404.1">
    <property type="nucleotide sequence ID" value="NZ_PSYR01000002.1"/>
</dbReference>
<keyword evidence="9 10" id="KW-0131">Cell cycle</keyword>
<dbReference type="InterPro" id="IPR006073">
    <property type="entry name" value="GTP-bd"/>
</dbReference>
<dbReference type="GO" id="GO:0000917">
    <property type="term" value="P:division septum assembly"/>
    <property type="evidence" value="ECO:0007669"/>
    <property type="project" value="UniProtKB-KW"/>
</dbReference>
<dbReference type="HAMAP" id="MF_00321">
    <property type="entry name" value="GTPase_EngB"/>
    <property type="match status" value="1"/>
</dbReference>
<dbReference type="Proteomes" id="UP000253250">
    <property type="component" value="Unassembled WGS sequence"/>
</dbReference>
<evidence type="ECO:0000256" key="6">
    <source>
        <dbReference type="ARBA" id="ARBA00022842"/>
    </source>
</evidence>
<dbReference type="NCBIfam" id="TIGR03598">
    <property type="entry name" value="GTPase_YsxC"/>
    <property type="match status" value="1"/>
</dbReference>
<dbReference type="GO" id="GO:0005829">
    <property type="term" value="C:cytosol"/>
    <property type="evidence" value="ECO:0007669"/>
    <property type="project" value="TreeGrafter"/>
</dbReference>
<sequence length="199" mass="21595">MPTLRDAVFLLGAPRVRDLPPDTGAEVAFVGRSNAGKSSALNALTGQTGLARVSKTPGRTQQLNVFALSPGHRLVDLPGYGYAKIPQALRHTFLTLTADYLERRRSLKGLVLLADIRQGLKAEDHALLHNRNDLPTLVLLSKADKINRGERQRLVRELAKIAPETAYLLPFSAHAGDGLEETQAIVLEWLGLAPSAPID</sequence>
<dbReference type="PROSITE" id="PS51706">
    <property type="entry name" value="G_ENGB"/>
    <property type="match status" value="1"/>
</dbReference>
<proteinExistence type="inferred from homology"/>
<evidence type="ECO:0000256" key="5">
    <source>
        <dbReference type="ARBA" id="ARBA00022741"/>
    </source>
</evidence>
<evidence type="ECO:0000256" key="3">
    <source>
        <dbReference type="ARBA" id="ARBA00022618"/>
    </source>
</evidence>
<evidence type="ECO:0000256" key="1">
    <source>
        <dbReference type="ARBA" id="ARBA00001946"/>
    </source>
</evidence>
<evidence type="ECO:0000313" key="12">
    <source>
        <dbReference type="EMBL" id="RCN57056.1"/>
    </source>
</evidence>
<keyword evidence="5 10" id="KW-0547">Nucleotide-binding</keyword>
<dbReference type="InterPro" id="IPR019987">
    <property type="entry name" value="GTP-bd_ribosome_bio_YsxC"/>
</dbReference>
<dbReference type="SUPFAM" id="SSF52540">
    <property type="entry name" value="P-loop containing nucleoside triphosphate hydrolases"/>
    <property type="match status" value="1"/>
</dbReference>
<evidence type="ECO:0000256" key="9">
    <source>
        <dbReference type="ARBA" id="ARBA00023306"/>
    </source>
</evidence>
<keyword evidence="8 10" id="KW-0717">Septation</keyword>
<comment type="similarity">
    <text evidence="2 10">Belongs to the TRAFAC class TrmE-Era-EngA-EngB-Septin-like GTPase superfamily. EngB GTPase family.</text>
</comment>
<protein>
    <recommendedName>
        <fullName evidence="10">Probable GTP-binding protein EngB</fullName>
    </recommendedName>
</protein>
<evidence type="ECO:0000256" key="10">
    <source>
        <dbReference type="HAMAP-Rule" id="MF_00321"/>
    </source>
</evidence>
<comment type="function">
    <text evidence="10">Necessary for normal cell division and for the maintenance of normal septation.</text>
</comment>
<keyword evidence="6" id="KW-0460">Magnesium</keyword>
<evidence type="ECO:0000313" key="13">
    <source>
        <dbReference type="Proteomes" id="UP000253250"/>
    </source>
</evidence>
<dbReference type="CDD" id="cd01876">
    <property type="entry name" value="YihA_EngB"/>
    <property type="match status" value="1"/>
</dbReference>
<gene>
    <name evidence="12" type="primary">ysxC</name>
    <name evidence="10" type="synonym">engB</name>
    <name evidence="12" type="ORF">C4900_15170</name>
</gene>
<evidence type="ECO:0000259" key="11">
    <source>
        <dbReference type="PROSITE" id="PS51706"/>
    </source>
</evidence>
<comment type="cofactor">
    <cofactor evidence="1">
        <name>Mg(2+)</name>
        <dbReference type="ChEBI" id="CHEBI:18420"/>
    </cofactor>
</comment>
<name>A0A368HF32_9GAMM</name>
<evidence type="ECO:0000256" key="7">
    <source>
        <dbReference type="ARBA" id="ARBA00023134"/>
    </source>
</evidence>
<reference evidence="12 13" key="1">
    <citation type="submission" date="2018-02" db="EMBL/GenBank/DDBJ databases">
        <title>Insights into the biology of acidophilic members of the Acidiferrobacteraceae family derived from comparative genomic analyses.</title>
        <authorList>
            <person name="Issotta F."/>
            <person name="Thyssen C."/>
            <person name="Mena C."/>
            <person name="Moya A."/>
            <person name="Bellenberg S."/>
            <person name="Sproer C."/>
            <person name="Covarrubias P.C."/>
            <person name="Sand W."/>
            <person name="Quatrini R."/>
            <person name="Vera M."/>
        </authorList>
    </citation>
    <scope>NUCLEOTIDE SEQUENCE [LARGE SCALE GENOMIC DNA]</scope>
    <source>
        <strain evidence="13">m-1</strain>
    </source>
</reference>
<comment type="caution">
    <text evidence="12">The sequence shown here is derived from an EMBL/GenBank/DDBJ whole genome shotgun (WGS) entry which is preliminary data.</text>
</comment>
<organism evidence="12 13">
    <name type="scientific">Acidiferrobacter thiooxydans</name>
    <dbReference type="NCBI Taxonomy" id="163359"/>
    <lineage>
        <taxon>Bacteria</taxon>
        <taxon>Pseudomonadati</taxon>
        <taxon>Pseudomonadota</taxon>
        <taxon>Gammaproteobacteria</taxon>
        <taxon>Acidiferrobacterales</taxon>
        <taxon>Acidiferrobacteraceae</taxon>
        <taxon>Acidiferrobacter</taxon>
    </lineage>
</organism>
<evidence type="ECO:0000256" key="2">
    <source>
        <dbReference type="ARBA" id="ARBA00009638"/>
    </source>
</evidence>
<dbReference type="Pfam" id="PF01926">
    <property type="entry name" value="MMR_HSR1"/>
    <property type="match status" value="1"/>
</dbReference>
<feature type="domain" description="EngB-type G" evidence="11">
    <location>
        <begin position="23"/>
        <end position="192"/>
    </location>
</feature>
<dbReference type="PANTHER" id="PTHR11649:SF13">
    <property type="entry name" value="ENGB-TYPE G DOMAIN-CONTAINING PROTEIN"/>
    <property type="match status" value="1"/>
</dbReference>
<keyword evidence="13" id="KW-1185">Reference proteome</keyword>
<dbReference type="GO" id="GO:0005525">
    <property type="term" value="F:GTP binding"/>
    <property type="evidence" value="ECO:0007669"/>
    <property type="project" value="UniProtKB-UniRule"/>
</dbReference>